<dbReference type="SUPFAM" id="SSF102405">
    <property type="entry name" value="MCP/YpsA-like"/>
    <property type="match status" value="1"/>
</dbReference>
<dbReference type="Gene3D" id="3.40.50.450">
    <property type="match status" value="1"/>
</dbReference>
<feature type="non-terminal residue" evidence="6">
    <location>
        <position position="1"/>
    </location>
</feature>
<dbReference type="OrthoDB" id="414463at2759"/>
<dbReference type="Proteomes" id="UP000017836">
    <property type="component" value="Unassembled WGS sequence"/>
</dbReference>
<dbReference type="STRING" id="13333.W1PMM6"/>
<dbReference type="EC" id="3.2.2.n1" evidence="2"/>
<dbReference type="EMBL" id="KI393204">
    <property type="protein sequence ID" value="ERN08956.1"/>
    <property type="molecule type" value="Genomic_DNA"/>
</dbReference>
<dbReference type="eggNOG" id="ENOG502QQ1K">
    <property type="taxonomic scope" value="Eukaryota"/>
</dbReference>
<evidence type="ECO:0000256" key="5">
    <source>
        <dbReference type="ARBA" id="ARBA00049153"/>
    </source>
</evidence>
<dbReference type="InterPro" id="IPR031100">
    <property type="entry name" value="LOG_fam"/>
</dbReference>
<dbReference type="GO" id="GO:0009691">
    <property type="term" value="P:cytokinin biosynthetic process"/>
    <property type="evidence" value="ECO:0007669"/>
    <property type="project" value="UniProtKB-KW"/>
</dbReference>
<name>W1PMM6_AMBTC</name>
<gene>
    <name evidence="6" type="ORF">AMTR_s01065p00004230</name>
</gene>
<organism evidence="6 7">
    <name type="scientific">Amborella trichopoda</name>
    <dbReference type="NCBI Taxonomy" id="13333"/>
    <lineage>
        <taxon>Eukaryota</taxon>
        <taxon>Viridiplantae</taxon>
        <taxon>Streptophyta</taxon>
        <taxon>Embryophyta</taxon>
        <taxon>Tracheophyta</taxon>
        <taxon>Spermatophyta</taxon>
        <taxon>Magnoliopsida</taxon>
        <taxon>Amborellales</taxon>
        <taxon>Amborellaceae</taxon>
        <taxon>Amborella</taxon>
    </lineage>
</organism>
<reference evidence="7" key="1">
    <citation type="journal article" date="2013" name="Science">
        <title>The Amborella genome and the evolution of flowering plants.</title>
        <authorList>
            <consortium name="Amborella Genome Project"/>
        </authorList>
    </citation>
    <scope>NUCLEOTIDE SEQUENCE [LARGE SCALE GENOMIC DNA]</scope>
</reference>
<comment type="catalytic activity">
    <reaction evidence="5">
        <text>9-ribosyl-trans-zeatin 5'-phosphate + H2O = trans-zeatin + D-ribose 5-phosphate</text>
        <dbReference type="Rhea" id="RHEA:48564"/>
        <dbReference type="ChEBI" id="CHEBI:15377"/>
        <dbReference type="ChEBI" id="CHEBI:16522"/>
        <dbReference type="ChEBI" id="CHEBI:78346"/>
        <dbReference type="ChEBI" id="CHEBI:87947"/>
        <dbReference type="EC" id="3.2.2.n1"/>
    </reaction>
</comment>
<dbReference type="KEGG" id="atr:18437095"/>
<protein>
    <recommendedName>
        <fullName evidence="2">cytokinin riboside 5'-monophosphate phosphoribohydrolase</fullName>
        <ecNumber evidence="2">3.2.2.n1</ecNumber>
    </recommendedName>
</protein>
<keyword evidence="7" id="KW-1185">Reference proteome</keyword>
<comment type="catalytic activity">
    <reaction evidence="4">
        <text>N(6)-(dimethylallyl)adenosine 5'-phosphate + H2O = N(6)-dimethylallyladenine + D-ribose 5-phosphate</text>
        <dbReference type="Rhea" id="RHEA:48560"/>
        <dbReference type="ChEBI" id="CHEBI:15377"/>
        <dbReference type="ChEBI" id="CHEBI:17660"/>
        <dbReference type="ChEBI" id="CHEBI:57526"/>
        <dbReference type="ChEBI" id="CHEBI:78346"/>
        <dbReference type="EC" id="3.2.2.n1"/>
    </reaction>
</comment>
<dbReference type="Gramene" id="ERN08956">
    <property type="protein sequence ID" value="ERN08956"/>
    <property type="gene ID" value="AMTR_s01065p00004230"/>
</dbReference>
<dbReference type="HOGENOM" id="CLU_168528_0_0_1"/>
<evidence type="ECO:0000313" key="6">
    <source>
        <dbReference type="EMBL" id="ERN08956.1"/>
    </source>
</evidence>
<dbReference type="PANTHER" id="PTHR31223">
    <property type="entry name" value="LOG FAMILY PROTEIN YJL055W"/>
    <property type="match status" value="1"/>
</dbReference>
<keyword evidence="3" id="KW-0203">Cytokinin biosynthesis</keyword>
<sequence length="102" mass="11400">GYGTLEELLEVITWAQLGIHDKPVGLLNVDGFYNSLLSFIDQAVDEGFIAPAARHIIVSAPTAHDLVRKLEEYEPRHNGVASQLSWEIERQLECSSKTDIPR</sequence>
<evidence type="ECO:0000256" key="4">
    <source>
        <dbReference type="ARBA" id="ARBA00047718"/>
    </source>
</evidence>
<dbReference type="Pfam" id="PF03641">
    <property type="entry name" value="Lysine_decarbox"/>
    <property type="match status" value="1"/>
</dbReference>
<evidence type="ECO:0000256" key="2">
    <source>
        <dbReference type="ARBA" id="ARBA00012205"/>
    </source>
</evidence>
<evidence type="ECO:0000256" key="1">
    <source>
        <dbReference type="ARBA" id="ARBA00006763"/>
    </source>
</evidence>
<proteinExistence type="inferred from homology"/>
<dbReference type="AlphaFoldDB" id="W1PMM6"/>
<comment type="similarity">
    <text evidence="1">Belongs to the LOG family.</text>
</comment>
<dbReference type="OMA" id="AWHIVVY"/>
<dbReference type="PANTHER" id="PTHR31223:SF79">
    <property type="entry name" value="CYTOKININ RIBOSIDE 5'-MONOPHOSPHATE PHOSPHORIBOHYDROLASE"/>
    <property type="match status" value="1"/>
</dbReference>
<evidence type="ECO:0000256" key="3">
    <source>
        <dbReference type="ARBA" id="ARBA00022712"/>
    </source>
</evidence>
<evidence type="ECO:0000313" key="7">
    <source>
        <dbReference type="Proteomes" id="UP000017836"/>
    </source>
</evidence>
<accession>W1PMM6</accession>